<dbReference type="InterPro" id="IPR012001">
    <property type="entry name" value="Thiamin_PyroP_enz_TPP-bd_dom"/>
</dbReference>
<dbReference type="EMBL" id="CP146016">
    <property type="protein sequence ID" value="WWQ59737.1"/>
    <property type="molecule type" value="Genomic_DNA"/>
</dbReference>
<dbReference type="SUPFAM" id="SSF52467">
    <property type="entry name" value="DHS-like NAD/FAD-binding domain"/>
    <property type="match status" value="1"/>
</dbReference>
<dbReference type="Gene3D" id="3.40.50.1220">
    <property type="entry name" value="TPP-binding domain"/>
    <property type="match status" value="1"/>
</dbReference>
<dbReference type="GO" id="GO:0009099">
    <property type="term" value="P:L-valine biosynthetic process"/>
    <property type="evidence" value="ECO:0007669"/>
    <property type="project" value="TreeGrafter"/>
</dbReference>
<dbReference type="AlphaFoldDB" id="A0AAX4KYX7"/>
<dbReference type="SUPFAM" id="SSF52518">
    <property type="entry name" value="Thiamin diphosphate-binding fold (THDP-binding)"/>
    <property type="match status" value="2"/>
</dbReference>
<dbReference type="InterPro" id="IPR029061">
    <property type="entry name" value="THDP-binding"/>
</dbReference>
<dbReference type="Pfam" id="PF02776">
    <property type="entry name" value="TPP_enzyme_N"/>
    <property type="match status" value="1"/>
</dbReference>
<protein>
    <recommendedName>
        <fullName evidence="4">2-oxoacid oxidoreductase (ferredoxin)</fullName>
        <ecNumber evidence="4">1.2.7.11</ecNumber>
    </recommendedName>
</protein>
<name>A0AAX4KYX7_9CREN</name>
<dbReference type="CDD" id="cd07035">
    <property type="entry name" value="TPP_PYR_POX_like"/>
    <property type="match status" value="1"/>
</dbReference>
<dbReference type="PANTHER" id="PTHR18968:SF13">
    <property type="entry name" value="ACETOLACTATE SYNTHASE CATALYTIC SUBUNIT, MITOCHONDRIAL"/>
    <property type="match status" value="1"/>
</dbReference>
<evidence type="ECO:0000256" key="2">
    <source>
        <dbReference type="ARBA" id="ARBA00007812"/>
    </source>
</evidence>
<comment type="subunit">
    <text evidence="3">Heterodimer composed of an alpha and a beta subunit.</text>
</comment>
<dbReference type="Gene3D" id="3.40.50.970">
    <property type="match status" value="2"/>
</dbReference>
<dbReference type="GO" id="GO:0030976">
    <property type="term" value="F:thiamine pyrophosphate binding"/>
    <property type="evidence" value="ECO:0007669"/>
    <property type="project" value="InterPro"/>
</dbReference>
<keyword evidence="5" id="KW-0786">Thiamine pyrophosphate</keyword>
<evidence type="ECO:0000256" key="6">
    <source>
        <dbReference type="ARBA" id="ARBA00048893"/>
    </source>
</evidence>
<comment type="function">
    <text evidence="1">Catalyzes the coenzyme A-dependent oxidative decarboxylation of different 2-oxoacids such as 2-oxoglutarate, pyruvate and 2-oxobutyrate to form their CoA derivatives.</text>
</comment>
<evidence type="ECO:0000256" key="1">
    <source>
        <dbReference type="ARBA" id="ARBA00003908"/>
    </source>
</evidence>
<dbReference type="GO" id="GO:0009097">
    <property type="term" value="P:isoleucine biosynthetic process"/>
    <property type="evidence" value="ECO:0007669"/>
    <property type="project" value="TreeGrafter"/>
</dbReference>
<dbReference type="Pfam" id="PF02775">
    <property type="entry name" value="TPP_enzyme_C"/>
    <property type="match status" value="1"/>
</dbReference>
<evidence type="ECO:0000259" key="7">
    <source>
        <dbReference type="Pfam" id="PF02775"/>
    </source>
</evidence>
<evidence type="ECO:0000256" key="3">
    <source>
        <dbReference type="ARBA" id="ARBA00011631"/>
    </source>
</evidence>
<proteinExistence type="inferred from homology"/>
<dbReference type="InterPro" id="IPR011766">
    <property type="entry name" value="TPP_enzyme_TPP-bd"/>
</dbReference>
<accession>A0AAX4KYX7</accession>
<dbReference type="InterPro" id="IPR045229">
    <property type="entry name" value="TPP_enz"/>
</dbReference>
<evidence type="ECO:0000256" key="4">
    <source>
        <dbReference type="ARBA" id="ARBA00012691"/>
    </source>
</evidence>
<dbReference type="EC" id="1.2.7.11" evidence="4"/>
<gene>
    <name evidence="9" type="ORF">V6M85_09650</name>
</gene>
<feature type="domain" description="Thiamine pyrophosphate enzyme N-terminal TPP-binding" evidence="8">
    <location>
        <begin position="1"/>
        <end position="124"/>
    </location>
</feature>
<dbReference type="GO" id="GO:0005948">
    <property type="term" value="C:acetolactate synthase complex"/>
    <property type="evidence" value="ECO:0007669"/>
    <property type="project" value="TreeGrafter"/>
</dbReference>
<feature type="domain" description="Thiamine pyrophosphate enzyme TPP-binding" evidence="7">
    <location>
        <begin position="383"/>
        <end position="531"/>
    </location>
</feature>
<keyword evidence="10" id="KW-1185">Reference proteome</keyword>
<evidence type="ECO:0000256" key="5">
    <source>
        <dbReference type="ARBA" id="ARBA00023052"/>
    </source>
</evidence>
<dbReference type="GO" id="GO:0003984">
    <property type="term" value="F:acetolactate synthase activity"/>
    <property type="evidence" value="ECO:0007669"/>
    <property type="project" value="TreeGrafter"/>
</dbReference>
<reference evidence="9 10" key="1">
    <citation type="submission" date="2024-02" db="EMBL/GenBank/DDBJ databases">
        <title>STSV induces naive adaptation in Sulfolobus.</title>
        <authorList>
            <person name="Xiang X."/>
            <person name="Song M."/>
        </authorList>
    </citation>
    <scope>NUCLEOTIDE SEQUENCE [LARGE SCALE GENOMIC DNA]</scope>
    <source>
        <strain evidence="9 10">RT2</strain>
    </source>
</reference>
<comment type="similarity">
    <text evidence="2">Belongs to the TPP enzyme family.</text>
</comment>
<dbReference type="Proteomes" id="UP001432202">
    <property type="component" value="Chromosome"/>
</dbReference>
<dbReference type="NCBIfam" id="NF006203">
    <property type="entry name" value="PRK08327.1"/>
    <property type="match status" value="1"/>
</dbReference>
<organism evidence="9 10">
    <name type="scientific">Sulfolobus tengchongensis</name>
    <dbReference type="NCBI Taxonomy" id="207809"/>
    <lineage>
        <taxon>Archaea</taxon>
        <taxon>Thermoproteota</taxon>
        <taxon>Thermoprotei</taxon>
        <taxon>Sulfolobales</taxon>
        <taxon>Sulfolobaceae</taxon>
        <taxon>Sulfolobus</taxon>
    </lineage>
</organism>
<evidence type="ECO:0000313" key="10">
    <source>
        <dbReference type="Proteomes" id="UP001432202"/>
    </source>
</evidence>
<dbReference type="RefSeq" id="WP_338599295.1">
    <property type="nucleotide sequence ID" value="NZ_CP146016.1"/>
</dbReference>
<dbReference type="CDD" id="cd02002">
    <property type="entry name" value="TPP_BFDC"/>
    <property type="match status" value="1"/>
</dbReference>
<dbReference type="GeneID" id="89337033"/>
<comment type="catalytic activity">
    <reaction evidence="6">
        <text>a 2-oxocarboxylate + 2 oxidized [2Fe-2S]-[ferredoxin] + CoA = an acyl-CoA + 2 reduced [2Fe-2S]-[ferredoxin] + CO2 + H(+)</text>
        <dbReference type="Rhea" id="RHEA:42316"/>
        <dbReference type="Rhea" id="RHEA-COMP:10000"/>
        <dbReference type="Rhea" id="RHEA-COMP:10001"/>
        <dbReference type="ChEBI" id="CHEBI:15378"/>
        <dbReference type="ChEBI" id="CHEBI:16526"/>
        <dbReference type="ChEBI" id="CHEBI:33737"/>
        <dbReference type="ChEBI" id="CHEBI:33738"/>
        <dbReference type="ChEBI" id="CHEBI:35179"/>
        <dbReference type="ChEBI" id="CHEBI:57287"/>
        <dbReference type="ChEBI" id="CHEBI:58342"/>
        <dbReference type="EC" id="1.2.7.11"/>
    </reaction>
</comment>
<dbReference type="GO" id="GO:0019164">
    <property type="term" value="F:pyruvate synthase activity"/>
    <property type="evidence" value="ECO:0007669"/>
    <property type="project" value="UniProtKB-ARBA"/>
</dbReference>
<dbReference type="InterPro" id="IPR029035">
    <property type="entry name" value="DHS-like_NAD/FAD-binding_dom"/>
</dbReference>
<dbReference type="GO" id="GO:0050660">
    <property type="term" value="F:flavin adenine dinucleotide binding"/>
    <property type="evidence" value="ECO:0007669"/>
    <property type="project" value="TreeGrafter"/>
</dbReference>
<dbReference type="GO" id="GO:0047553">
    <property type="term" value="F:2-oxoglutarate synthase activity"/>
    <property type="evidence" value="ECO:0007669"/>
    <property type="project" value="UniProtKB-ARBA"/>
</dbReference>
<evidence type="ECO:0000259" key="8">
    <source>
        <dbReference type="Pfam" id="PF02776"/>
    </source>
</evidence>
<sequence>MNAGKAFLSILKESGVDRIFMVSGTDYASFIEAKVEDPNLPEFEIVPHEITAISTAIGYALGNKLGVVAVHTTPGTANALGGIMGAYTSRIPLLVIAGRSPYTEKGYNASRNLRIHWTQEARDQGELVRQYTKYDFEIRMPDQIPAVLSRAIQIMMSEPRGPVYIILPREVSTEEVKEVMKIPMDYYEPAPSPEKVSKAKEMLENSERPVIITWRAGRRKEWFNSLKRFAEKHNIPVLNYTGEVLNYPSNGDMALDKFDLKKADLLIVVEAEVPYFPKKTDIDIPIIKVDVEPSYSYIPYYGFRCDLCIQSTPSNFFDLISIKPKNYEEIRELRIKQEEHKKQEIERLRDVKPIHPKYLSYEIGNIASNYGFTIFNEYQFNPRYAKLNEYGSYFADLSVGYLGLMLGAGVGYKIATNRDVIITTGDGSFIFGVPEAFYFIASKYPVMVVIFDNGGWLASAEAVNEVFPEGLAKAKRYYPGAGFERRFEIGKTVEAFHGYYELVEDPWEIRSALIRGIEKVRKENKISVIQVIVDKVR</sequence>
<evidence type="ECO:0000313" key="9">
    <source>
        <dbReference type="EMBL" id="WWQ59737.1"/>
    </source>
</evidence>
<dbReference type="GO" id="GO:0018491">
    <property type="term" value="F:2-oxobutyrate synthase activity"/>
    <property type="evidence" value="ECO:0007669"/>
    <property type="project" value="UniProtKB-ARBA"/>
</dbReference>
<dbReference type="PANTHER" id="PTHR18968">
    <property type="entry name" value="THIAMINE PYROPHOSPHATE ENZYMES"/>
    <property type="match status" value="1"/>
</dbReference>